<dbReference type="Proteomes" id="UP000637578">
    <property type="component" value="Unassembled WGS sequence"/>
</dbReference>
<gene>
    <name evidence="1" type="ORF">GCM10012275_02010</name>
</gene>
<accession>A0A8J3C9J9</accession>
<dbReference type="AlphaFoldDB" id="A0A8J3C9J9"/>
<protein>
    <submittedName>
        <fullName evidence="1">Uncharacterized protein</fullName>
    </submittedName>
</protein>
<comment type="caution">
    <text evidence="1">The sequence shown here is derived from an EMBL/GenBank/DDBJ whole genome shotgun (WGS) entry which is preliminary data.</text>
</comment>
<proteinExistence type="predicted"/>
<evidence type="ECO:0000313" key="1">
    <source>
        <dbReference type="EMBL" id="GGM34257.1"/>
    </source>
</evidence>
<organism evidence="1 2">
    <name type="scientific">Longimycelium tulufanense</name>
    <dbReference type="NCBI Taxonomy" id="907463"/>
    <lineage>
        <taxon>Bacteria</taxon>
        <taxon>Bacillati</taxon>
        <taxon>Actinomycetota</taxon>
        <taxon>Actinomycetes</taxon>
        <taxon>Pseudonocardiales</taxon>
        <taxon>Pseudonocardiaceae</taxon>
        <taxon>Longimycelium</taxon>
    </lineage>
</organism>
<dbReference type="EMBL" id="BMMK01000001">
    <property type="protein sequence ID" value="GGM34257.1"/>
    <property type="molecule type" value="Genomic_DNA"/>
</dbReference>
<sequence length="108" mass="11630">MIAGCKFGCCLIVIQPSQLVLLSWSLAWKKSRDLGVVPRGGGVAPRESDAAAVPHRRLVAKKWNQPLPPGCPSVSEEIVALAVRLATENRTWGVVRIQGELVSWSGDS</sequence>
<name>A0A8J3C9J9_9PSEU</name>
<evidence type="ECO:0000313" key="2">
    <source>
        <dbReference type="Proteomes" id="UP000637578"/>
    </source>
</evidence>
<reference evidence="1" key="1">
    <citation type="journal article" date="2014" name="Int. J. Syst. Evol. Microbiol.">
        <title>Complete genome sequence of Corynebacterium casei LMG S-19264T (=DSM 44701T), isolated from a smear-ripened cheese.</title>
        <authorList>
            <consortium name="US DOE Joint Genome Institute (JGI-PGF)"/>
            <person name="Walter F."/>
            <person name="Albersmeier A."/>
            <person name="Kalinowski J."/>
            <person name="Ruckert C."/>
        </authorList>
    </citation>
    <scope>NUCLEOTIDE SEQUENCE</scope>
    <source>
        <strain evidence="1">CGMCC 4.5737</strain>
    </source>
</reference>
<keyword evidence="2" id="KW-1185">Reference proteome</keyword>
<reference evidence="1" key="2">
    <citation type="submission" date="2020-09" db="EMBL/GenBank/DDBJ databases">
        <authorList>
            <person name="Sun Q."/>
            <person name="Zhou Y."/>
        </authorList>
    </citation>
    <scope>NUCLEOTIDE SEQUENCE</scope>
    <source>
        <strain evidence="1">CGMCC 4.5737</strain>
    </source>
</reference>